<organism evidence="5 8">
    <name type="scientific">Adineta ricciae</name>
    <name type="common">Rotifer</name>
    <dbReference type="NCBI Taxonomy" id="249248"/>
    <lineage>
        <taxon>Eukaryota</taxon>
        <taxon>Metazoa</taxon>
        <taxon>Spiralia</taxon>
        <taxon>Gnathifera</taxon>
        <taxon>Rotifera</taxon>
        <taxon>Eurotatoria</taxon>
        <taxon>Bdelloidea</taxon>
        <taxon>Adinetida</taxon>
        <taxon>Adinetidae</taxon>
        <taxon>Adineta</taxon>
    </lineage>
</organism>
<name>A0A815IND2_ADIRI</name>
<dbReference type="Pfam" id="PF00888">
    <property type="entry name" value="Cullin"/>
    <property type="match status" value="1"/>
</dbReference>
<dbReference type="OrthoDB" id="10004225at2759"/>
<dbReference type="InterPro" id="IPR036317">
    <property type="entry name" value="Cullin_homology_sf"/>
</dbReference>
<evidence type="ECO:0000256" key="1">
    <source>
        <dbReference type="ARBA" id="ARBA00006019"/>
    </source>
</evidence>
<dbReference type="InterPro" id="IPR016158">
    <property type="entry name" value="Cullin_homology"/>
</dbReference>
<dbReference type="AlphaFoldDB" id="A0A815IND2"/>
<dbReference type="Pfam" id="PF26557">
    <property type="entry name" value="Cullin_AB"/>
    <property type="match status" value="1"/>
</dbReference>
<dbReference type="EMBL" id="CAJNOJ010000283">
    <property type="protein sequence ID" value="CAF1368305.1"/>
    <property type="molecule type" value="Genomic_DNA"/>
</dbReference>
<dbReference type="Gene3D" id="1.20.1310.10">
    <property type="entry name" value="Cullin Repeats"/>
    <property type="match status" value="4"/>
</dbReference>
<dbReference type="SMART" id="SM00884">
    <property type="entry name" value="Cullin_Nedd8"/>
    <property type="match status" value="1"/>
</dbReference>
<evidence type="ECO:0000313" key="8">
    <source>
        <dbReference type="Proteomes" id="UP000663852"/>
    </source>
</evidence>
<evidence type="ECO:0000256" key="2">
    <source>
        <dbReference type="PROSITE-ProRule" id="PRU00330"/>
    </source>
</evidence>
<keyword evidence="7" id="KW-1185">Reference proteome</keyword>
<dbReference type="InterPro" id="IPR059120">
    <property type="entry name" value="Cullin-like_AB"/>
</dbReference>
<proteinExistence type="inferred from homology"/>
<evidence type="ECO:0000313" key="6">
    <source>
        <dbReference type="EMBL" id="CAF1474374.1"/>
    </source>
</evidence>
<dbReference type="SUPFAM" id="SSF74788">
    <property type="entry name" value="Cullin repeat-like"/>
    <property type="match status" value="1"/>
</dbReference>
<dbReference type="GO" id="GO:0031625">
    <property type="term" value="F:ubiquitin protein ligase binding"/>
    <property type="evidence" value="ECO:0007669"/>
    <property type="project" value="InterPro"/>
</dbReference>
<dbReference type="InterPro" id="IPR036388">
    <property type="entry name" value="WH-like_DNA-bd_sf"/>
</dbReference>
<dbReference type="Pfam" id="PF10557">
    <property type="entry name" value="Cullin_Nedd8"/>
    <property type="match status" value="1"/>
</dbReference>
<dbReference type="Gene3D" id="3.30.230.130">
    <property type="entry name" value="Cullin, Chain C, Domain 2"/>
    <property type="match status" value="1"/>
</dbReference>
<dbReference type="SMART" id="SM00182">
    <property type="entry name" value="CULLIN"/>
    <property type="match status" value="1"/>
</dbReference>
<dbReference type="EMBL" id="CAJNOR010004091">
    <property type="protein sequence ID" value="CAF1474374.1"/>
    <property type="molecule type" value="Genomic_DNA"/>
</dbReference>
<comment type="caution">
    <text evidence="5">The sequence shown here is derived from an EMBL/GenBank/DDBJ whole genome shotgun (WGS) entry which is preliminary data.</text>
</comment>
<evidence type="ECO:0000256" key="3">
    <source>
        <dbReference type="RuleBase" id="RU003829"/>
    </source>
</evidence>
<accession>A0A815IND2</accession>
<dbReference type="PANTHER" id="PTHR11932">
    <property type="entry name" value="CULLIN"/>
    <property type="match status" value="1"/>
</dbReference>
<dbReference type="SUPFAM" id="SSF46785">
    <property type="entry name" value="Winged helix' DNA-binding domain"/>
    <property type="match status" value="1"/>
</dbReference>
<comment type="similarity">
    <text evidence="1 2 3">Belongs to the cullin family.</text>
</comment>
<dbReference type="SUPFAM" id="SSF75632">
    <property type="entry name" value="Cullin homology domain"/>
    <property type="match status" value="1"/>
</dbReference>
<dbReference type="InterPro" id="IPR016159">
    <property type="entry name" value="Cullin_repeat-like_dom_sf"/>
</dbReference>
<dbReference type="InterPro" id="IPR001373">
    <property type="entry name" value="Cullin_N"/>
</dbReference>
<dbReference type="Proteomes" id="UP000663852">
    <property type="component" value="Unassembled WGS sequence"/>
</dbReference>
<dbReference type="InterPro" id="IPR045093">
    <property type="entry name" value="Cullin"/>
</dbReference>
<evidence type="ECO:0000313" key="5">
    <source>
        <dbReference type="EMBL" id="CAF1368305.1"/>
    </source>
</evidence>
<evidence type="ECO:0000313" key="7">
    <source>
        <dbReference type="Proteomes" id="UP000663828"/>
    </source>
</evidence>
<dbReference type="FunFam" id="1.20.1310.10:FF:000001">
    <property type="entry name" value="Cullin 3"/>
    <property type="match status" value="1"/>
</dbReference>
<dbReference type="Gene3D" id="1.10.10.10">
    <property type="entry name" value="Winged helix-like DNA-binding domain superfamily/Winged helix DNA-binding domain"/>
    <property type="match status" value="1"/>
</dbReference>
<evidence type="ECO:0000259" key="4">
    <source>
        <dbReference type="PROSITE" id="PS50069"/>
    </source>
</evidence>
<dbReference type="PROSITE" id="PS50069">
    <property type="entry name" value="CULLIN_2"/>
    <property type="match status" value="1"/>
</dbReference>
<reference evidence="5" key="1">
    <citation type="submission" date="2021-02" db="EMBL/GenBank/DDBJ databases">
        <authorList>
            <person name="Nowell W R."/>
        </authorList>
    </citation>
    <scope>NUCLEOTIDE SEQUENCE</scope>
</reference>
<dbReference type="GO" id="GO:0006511">
    <property type="term" value="P:ubiquitin-dependent protein catabolic process"/>
    <property type="evidence" value="ECO:0007669"/>
    <property type="project" value="InterPro"/>
</dbReference>
<dbReference type="Proteomes" id="UP000663828">
    <property type="component" value="Unassembled WGS sequence"/>
</dbReference>
<gene>
    <name evidence="5" type="ORF">EDS130_LOCUS34228</name>
    <name evidence="6" type="ORF">XAT740_LOCUS38169</name>
</gene>
<dbReference type="InterPro" id="IPR036390">
    <property type="entry name" value="WH_DNA-bd_sf"/>
</dbReference>
<sequence length="745" mass="89304">MANASQPLPTANVVWNNLLDDIEHLFQYQTIRYSKWMTLYTHIFDYCTKRTQLSDNQILYQQFEEYLENYLERFCQSALQSPELNFLECYVNQWRRYCRSSKILHGICSYFHRSYVHRERNSGNDRIQEIYPLAMQMWQNIACRTFHTHLAFICLNMIHGERQHQVIDRELLRSVIQTYISFYVDESRITLDTDENLLNIYQEYFEEQFLHDTIEFYRSEIMKHLQEQSILEYILKIPQYINEEVYRATFYLHPSTIEKLIKSLEQVFICDQLTIIYSEAKILVHNEDISNLNHLYQIIMRVKTTKVELIEIVETHIYQTAIETIQRISPLSTIDLHVYIETIHNLHDKYLVFCQKVFDNDSDLINVFHRTCRRFINDNVIVRAMGNTTKMSEHLAYYCDKLLRKTMKKETNAENIFPQIKTLIYYIFDKDIFIKLYSRLLAKRLLNQSNVGIEHEKLMVSYIKDTCGYMCTLRMIQMCRDIETSVNVLCQYHKYCQEKQFSTKIKFNAMILKSEFWSFSKAHNVILPYDFNHIIDYFTNFYNCVYSGRKLIWFHQHSKGELQGYFQNRMYTFQVSVYQLIILLLFNNLSEYSVKRIQEETQIQLDTLLQILNVLFRSKILTLKKSVDQQELHLDAIVQLHEDYTNDKLRVSLNIPVKSVEQNDAKAFQEEIDHDRTMMIQATIVRIMKQNVAMDENLLIQKVIEQLTSYSNVDVSVIKKCVKILIEKEYLEQYAEQTNILLYKA</sequence>
<feature type="domain" description="Cullin family profile" evidence="4">
    <location>
        <begin position="390"/>
        <end position="616"/>
    </location>
</feature>
<protein>
    <recommendedName>
        <fullName evidence="4">Cullin family profile domain-containing protein</fullName>
    </recommendedName>
</protein>
<dbReference type="InterPro" id="IPR019559">
    <property type="entry name" value="Cullin_neddylation_domain"/>
</dbReference>